<accession>A0ABX5J9E6</accession>
<sequence>MTRRCAPLCICLLLAAALVTMLAQTSAAAVRMAARGPLTEIAICDHAGGASTVRLDAKGMPVDPEEDGCGTRCAACFGPATALLPLRLLPVPPAGAAAAAVTQPPALAAPRPAAVHRARGPPILEA</sequence>
<evidence type="ECO:0000313" key="3">
    <source>
        <dbReference type="Proteomes" id="UP000240800"/>
    </source>
</evidence>
<dbReference type="Proteomes" id="UP000240800">
    <property type="component" value="Unassembled WGS sequence"/>
</dbReference>
<evidence type="ECO:0000313" key="2">
    <source>
        <dbReference type="EMBL" id="PTM76498.1"/>
    </source>
</evidence>
<evidence type="ECO:0000256" key="1">
    <source>
        <dbReference type="SAM" id="SignalP"/>
    </source>
</evidence>
<keyword evidence="1" id="KW-0732">Signal</keyword>
<dbReference type="RefSeq" id="WP_069330460.1">
    <property type="nucleotide sequence ID" value="NZ_MABH01000036.1"/>
</dbReference>
<comment type="caution">
    <text evidence="2">The sequence shown here is derived from an EMBL/GenBank/DDBJ whole genome shotgun (WGS) entry which is preliminary data.</text>
</comment>
<evidence type="ECO:0008006" key="4">
    <source>
        <dbReference type="Google" id="ProtNLM"/>
    </source>
</evidence>
<feature type="chain" id="PRO_5046129808" description="DUF2946 family protein" evidence="1">
    <location>
        <begin position="29"/>
        <end position="126"/>
    </location>
</feature>
<gene>
    <name evidence="2" type="ORF">C8J29_10896</name>
</gene>
<protein>
    <recommendedName>
        <fullName evidence="4">DUF2946 family protein</fullName>
    </recommendedName>
</protein>
<dbReference type="EMBL" id="PZZW01000008">
    <property type="protein sequence ID" value="PTM76498.1"/>
    <property type="molecule type" value="Genomic_DNA"/>
</dbReference>
<proteinExistence type="predicted"/>
<organism evidence="2 3">
    <name type="scientific">Cereibacter johrii</name>
    <dbReference type="NCBI Taxonomy" id="445629"/>
    <lineage>
        <taxon>Bacteria</taxon>
        <taxon>Pseudomonadati</taxon>
        <taxon>Pseudomonadota</taxon>
        <taxon>Alphaproteobacteria</taxon>
        <taxon>Rhodobacterales</taxon>
        <taxon>Paracoccaceae</taxon>
        <taxon>Cereibacter</taxon>
    </lineage>
</organism>
<feature type="signal peptide" evidence="1">
    <location>
        <begin position="1"/>
        <end position="28"/>
    </location>
</feature>
<name>A0ABX5J9E6_9RHOB</name>
<keyword evidence="3" id="KW-1185">Reference proteome</keyword>
<reference evidence="2 3" key="1">
    <citation type="submission" date="2018-04" db="EMBL/GenBank/DDBJ databases">
        <title>Genomic Encyclopedia of Type Strains, Phase III (KMG-III): the genomes of soil and plant-associated and newly described type strains.</title>
        <authorList>
            <person name="Whitman W."/>
        </authorList>
    </citation>
    <scope>NUCLEOTIDE SEQUENCE [LARGE SCALE GENOMIC DNA]</scope>
    <source>
        <strain evidence="2 3">JA192</strain>
    </source>
</reference>